<dbReference type="GO" id="GO:0003700">
    <property type="term" value="F:DNA-binding transcription factor activity"/>
    <property type="evidence" value="ECO:0007669"/>
    <property type="project" value="TreeGrafter"/>
</dbReference>
<evidence type="ECO:0000313" key="8">
    <source>
        <dbReference type="Proteomes" id="UP000194360"/>
    </source>
</evidence>
<keyword evidence="8" id="KW-1185">Reference proteome</keyword>
<accession>A0A1Y2MS75</accession>
<dbReference type="InterPro" id="IPR009057">
    <property type="entry name" value="Homeodomain-like_sf"/>
</dbReference>
<keyword evidence="1" id="KW-0678">Repressor</keyword>
<dbReference type="InterPro" id="IPR036271">
    <property type="entry name" value="Tet_transcr_reg_TetR-rel_C_sf"/>
</dbReference>
<organism evidence="7 8">
    <name type="scientific">Pseudonocardia autotrophica</name>
    <name type="common">Amycolata autotrophica</name>
    <name type="synonym">Nocardia autotrophica</name>
    <dbReference type="NCBI Taxonomy" id="2074"/>
    <lineage>
        <taxon>Bacteria</taxon>
        <taxon>Bacillati</taxon>
        <taxon>Actinomycetota</taxon>
        <taxon>Actinomycetes</taxon>
        <taxon>Pseudonocardiales</taxon>
        <taxon>Pseudonocardiaceae</taxon>
        <taxon>Pseudonocardia</taxon>
    </lineage>
</organism>
<evidence type="ECO:0000256" key="1">
    <source>
        <dbReference type="ARBA" id="ARBA00022491"/>
    </source>
</evidence>
<feature type="domain" description="HTH tetR-type" evidence="6">
    <location>
        <begin position="7"/>
        <end position="67"/>
    </location>
</feature>
<name>A0A1Y2MS75_PSEAH</name>
<dbReference type="Pfam" id="PF13977">
    <property type="entry name" value="TetR_C_6"/>
    <property type="match status" value="1"/>
</dbReference>
<dbReference type="PANTHER" id="PTHR30055">
    <property type="entry name" value="HTH-TYPE TRANSCRIPTIONAL REGULATOR RUTR"/>
    <property type="match status" value="1"/>
</dbReference>
<evidence type="ECO:0000256" key="5">
    <source>
        <dbReference type="PROSITE-ProRule" id="PRU00335"/>
    </source>
</evidence>
<keyword evidence="4" id="KW-0804">Transcription</keyword>
<dbReference type="InterPro" id="IPR039538">
    <property type="entry name" value="BetI_C"/>
</dbReference>
<dbReference type="InterPro" id="IPR050109">
    <property type="entry name" value="HTH-type_TetR-like_transc_reg"/>
</dbReference>
<dbReference type="STRING" id="2074.BG845_04247"/>
<dbReference type="GO" id="GO:0000976">
    <property type="term" value="F:transcription cis-regulatory region binding"/>
    <property type="evidence" value="ECO:0007669"/>
    <property type="project" value="TreeGrafter"/>
</dbReference>
<dbReference type="EMBL" id="MIGB01000025">
    <property type="protein sequence ID" value="OSY38074.1"/>
    <property type="molecule type" value="Genomic_DNA"/>
</dbReference>
<sequence>MSRVRAEDARPRILEAVFTLIQGGGIAEVSQRRVSAESGINVGSVRHHFPTSESMMIAAAEEVGRRMEVRLAHCARPVPGDGRSALAALRSVCLAVIPTGDDGHRELVVLQEFLAAARLSDTYRPFATRMGDDLRSVLRAALEPVVGAADLDVEVELLVALIVGVSAERVQPHGVAPAIGPRQVVDRHLARLTAPPAR</sequence>
<dbReference type="Gene3D" id="1.10.357.10">
    <property type="entry name" value="Tetracycline Repressor, domain 2"/>
    <property type="match status" value="1"/>
</dbReference>
<dbReference type="SUPFAM" id="SSF46689">
    <property type="entry name" value="Homeodomain-like"/>
    <property type="match status" value="1"/>
</dbReference>
<feature type="DNA-binding region" description="H-T-H motif" evidence="5">
    <location>
        <begin position="30"/>
        <end position="49"/>
    </location>
</feature>
<dbReference type="Proteomes" id="UP000194360">
    <property type="component" value="Unassembled WGS sequence"/>
</dbReference>
<evidence type="ECO:0000313" key="7">
    <source>
        <dbReference type="EMBL" id="OSY38074.1"/>
    </source>
</evidence>
<evidence type="ECO:0000256" key="2">
    <source>
        <dbReference type="ARBA" id="ARBA00023015"/>
    </source>
</evidence>
<gene>
    <name evidence="7" type="ORF">BG845_04247</name>
</gene>
<dbReference type="RefSeq" id="WP_125911243.1">
    <property type="nucleotide sequence ID" value="NZ_AP018920.1"/>
</dbReference>
<evidence type="ECO:0000259" key="6">
    <source>
        <dbReference type="PROSITE" id="PS50977"/>
    </source>
</evidence>
<dbReference type="AlphaFoldDB" id="A0A1Y2MS75"/>
<dbReference type="SUPFAM" id="SSF48498">
    <property type="entry name" value="Tetracyclin repressor-like, C-terminal domain"/>
    <property type="match status" value="1"/>
</dbReference>
<keyword evidence="3 5" id="KW-0238">DNA-binding</keyword>
<dbReference type="PROSITE" id="PS50977">
    <property type="entry name" value="HTH_TETR_2"/>
    <property type="match status" value="1"/>
</dbReference>
<dbReference type="PANTHER" id="PTHR30055:SF234">
    <property type="entry name" value="HTH-TYPE TRANSCRIPTIONAL REGULATOR BETI"/>
    <property type="match status" value="1"/>
</dbReference>
<evidence type="ECO:0000256" key="3">
    <source>
        <dbReference type="ARBA" id="ARBA00023125"/>
    </source>
</evidence>
<reference evidence="7 8" key="1">
    <citation type="submission" date="2016-09" db="EMBL/GenBank/DDBJ databases">
        <title>Pseudonocardia autotrophica DSM535, a candidate organism with high potential of specific P450 cytochromes.</title>
        <authorList>
            <person name="Grumaz C."/>
            <person name="Vainshtein Y."/>
            <person name="Kirstahler P."/>
            <person name="Sohn K."/>
        </authorList>
    </citation>
    <scope>NUCLEOTIDE SEQUENCE [LARGE SCALE GENOMIC DNA]</scope>
    <source>
        <strain evidence="7 8">DSM 535</strain>
    </source>
</reference>
<evidence type="ECO:0000256" key="4">
    <source>
        <dbReference type="ARBA" id="ARBA00023163"/>
    </source>
</evidence>
<dbReference type="InterPro" id="IPR001647">
    <property type="entry name" value="HTH_TetR"/>
</dbReference>
<comment type="caution">
    <text evidence="7">The sequence shown here is derived from an EMBL/GenBank/DDBJ whole genome shotgun (WGS) entry which is preliminary data.</text>
</comment>
<protein>
    <recommendedName>
        <fullName evidence="6">HTH tetR-type domain-containing protein</fullName>
    </recommendedName>
</protein>
<keyword evidence="2" id="KW-0805">Transcription regulation</keyword>
<dbReference type="OrthoDB" id="9816296at2"/>
<proteinExistence type="predicted"/>